<gene>
    <name evidence="1" type="ORF">KIPB_001020</name>
</gene>
<comment type="caution">
    <text evidence="1">The sequence shown here is derived from an EMBL/GenBank/DDBJ whole genome shotgun (WGS) entry which is preliminary data.</text>
</comment>
<sequence length="70" mass="7418">MLPCMTSMSVAVASLENTLERKGFSVGDADRETGLDLLGEDSPADTHIRAQASPQLPLSSILEGARDVVF</sequence>
<accession>A0A9K3CNA0</accession>
<reference evidence="1 2" key="1">
    <citation type="journal article" date="2018" name="PLoS ONE">
        <title>The draft genome of Kipferlia bialata reveals reductive genome evolution in fornicate parasites.</title>
        <authorList>
            <person name="Tanifuji G."/>
            <person name="Takabayashi S."/>
            <person name="Kume K."/>
            <person name="Takagi M."/>
            <person name="Nakayama T."/>
            <person name="Kamikawa R."/>
            <person name="Inagaki Y."/>
            <person name="Hashimoto T."/>
        </authorList>
    </citation>
    <scope>NUCLEOTIDE SEQUENCE [LARGE SCALE GENOMIC DNA]</scope>
    <source>
        <strain evidence="1">NY0173</strain>
    </source>
</reference>
<dbReference type="EMBL" id="BDIP01000132">
    <property type="protein sequence ID" value="GIQ80251.1"/>
    <property type="molecule type" value="Genomic_DNA"/>
</dbReference>
<keyword evidence="2" id="KW-1185">Reference proteome</keyword>
<dbReference type="Proteomes" id="UP000265618">
    <property type="component" value="Unassembled WGS sequence"/>
</dbReference>
<evidence type="ECO:0000313" key="1">
    <source>
        <dbReference type="EMBL" id="GIQ80251.1"/>
    </source>
</evidence>
<organism evidence="1 2">
    <name type="scientific">Kipferlia bialata</name>
    <dbReference type="NCBI Taxonomy" id="797122"/>
    <lineage>
        <taxon>Eukaryota</taxon>
        <taxon>Metamonada</taxon>
        <taxon>Carpediemonas-like organisms</taxon>
        <taxon>Kipferlia</taxon>
    </lineage>
</organism>
<evidence type="ECO:0000313" key="2">
    <source>
        <dbReference type="Proteomes" id="UP000265618"/>
    </source>
</evidence>
<proteinExistence type="predicted"/>
<name>A0A9K3CNA0_9EUKA</name>
<dbReference type="AlphaFoldDB" id="A0A9K3CNA0"/>
<protein>
    <submittedName>
        <fullName evidence="1">Uncharacterized protein</fullName>
    </submittedName>
</protein>